<dbReference type="STRING" id="95161.SAMN05660874_00936"/>
<keyword evidence="1" id="KW-0812">Transmembrane</keyword>
<sequence>MMMLDDKYRDDLHRALRFHEISGDRIGEVLAEVEAHVVETGDDPVEAFGKPREYARQVAAQLDPATGKRSTSGVILSFVLAGVLALFGQRFWSDGLSSDPAPVHYTMRDVVSQPLMLVAIIAFAVLLFYARTAFSHRKIYGIAAVVVAVVGLAAQFPARSYLDDETPVITAPSWLILTLGAVFLAAMFGMLIHSIRRGRVRYPEKK</sequence>
<evidence type="ECO:0000313" key="2">
    <source>
        <dbReference type="EMBL" id="SFS41412.1"/>
    </source>
</evidence>
<feature type="transmembrane region" description="Helical" evidence="1">
    <location>
        <begin position="112"/>
        <end position="130"/>
    </location>
</feature>
<dbReference type="RefSeq" id="WP_093413903.1">
    <property type="nucleotide sequence ID" value="NZ_FOZX01000001.1"/>
</dbReference>
<feature type="transmembrane region" description="Helical" evidence="1">
    <location>
        <begin position="142"/>
        <end position="162"/>
    </location>
</feature>
<dbReference type="AlphaFoldDB" id="A0A1I6PMJ1"/>
<keyword evidence="1" id="KW-1133">Transmembrane helix</keyword>
<reference evidence="3" key="1">
    <citation type="submission" date="2016-10" db="EMBL/GenBank/DDBJ databases">
        <authorList>
            <person name="Varghese N."/>
            <person name="Submissions S."/>
        </authorList>
    </citation>
    <scope>NUCLEOTIDE SEQUENCE [LARGE SCALE GENOMIC DNA]</scope>
    <source>
        <strain evidence="3">DSM 44771</strain>
    </source>
</reference>
<dbReference type="Pfam" id="PF22564">
    <property type="entry name" value="HAAS"/>
    <property type="match status" value="1"/>
</dbReference>
<evidence type="ECO:0000256" key="1">
    <source>
        <dbReference type="SAM" id="Phobius"/>
    </source>
</evidence>
<gene>
    <name evidence="2" type="ORF">SAMN05660874_00936</name>
</gene>
<organism evidence="2 3">
    <name type="scientific">Saccharopolyspora flava</name>
    <dbReference type="NCBI Taxonomy" id="95161"/>
    <lineage>
        <taxon>Bacteria</taxon>
        <taxon>Bacillati</taxon>
        <taxon>Actinomycetota</taxon>
        <taxon>Actinomycetes</taxon>
        <taxon>Pseudonocardiales</taxon>
        <taxon>Pseudonocardiaceae</taxon>
        <taxon>Saccharopolyspora</taxon>
    </lineage>
</organism>
<feature type="transmembrane region" description="Helical" evidence="1">
    <location>
        <begin position="174"/>
        <end position="195"/>
    </location>
</feature>
<feature type="transmembrane region" description="Helical" evidence="1">
    <location>
        <begin position="74"/>
        <end position="92"/>
    </location>
</feature>
<name>A0A1I6PMJ1_9PSEU</name>
<dbReference type="Proteomes" id="UP000198852">
    <property type="component" value="Unassembled WGS sequence"/>
</dbReference>
<dbReference type="EMBL" id="FOZX01000001">
    <property type="protein sequence ID" value="SFS41412.1"/>
    <property type="molecule type" value="Genomic_DNA"/>
</dbReference>
<keyword evidence="3" id="KW-1185">Reference proteome</keyword>
<accession>A0A1I6PMJ1</accession>
<evidence type="ECO:0000313" key="3">
    <source>
        <dbReference type="Proteomes" id="UP000198852"/>
    </source>
</evidence>
<proteinExistence type="predicted"/>
<dbReference type="OrthoDB" id="5192631at2"/>
<keyword evidence="1" id="KW-0472">Membrane</keyword>
<protein>
    <submittedName>
        <fullName evidence="2">Uncharacterized protein</fullName>
    </submittedName>
</protein>